<dbReference type="InterPro" id="IPR027417">
    <property type="entry name" value="P-loop_NTPase"/>
</dbReference>
<dbReference type="InterPro" id="IPR011709">
    <property type="entry name" value="DEAD-box_helicase_OB_fold"/>
</dbReference>
<protein>
    <recommendedName>
        <fullName evidence="5">Helicase C-terminal domain-containing protein</fullName>
    </recommendedName>
</protein>
<dbReference type="InterPro" id="IPR001650">
    <property type="entry name" value="Helicase_C-like"/>
</dbReference>
<dbReference type="SUPFAM" id="SSF52540">
    <property type="entry name" value="P-loop containing nucleoside triphosphate hydrolases"/>
    <property type="match status" value="1"/>
</dbReference>
<evidence type="ECO:0000256" key="2">
    <source>
        <dbReference type="ARBA" id="ARBA00022801"/>
    </source>
</evidence>
<dbReference type="PROSITE" id="PS51194">
    <property type="entry name" value="HELICASE_CTER"/>
    <property type="match status" value="1"/>
</dbReference>
<keyword evidence="3" id="KW-0347">Helicase</keyword>
<accession>A0ABD2LXA5</accession>
<dbReference type="Pfam" id="PF00271">
    <property type="entry name" value="Helicase_C"/>
    <property type="match status" value="1"/>
</dbReference>
<evidence type="ECO:0000256" key="3">
    <source>
        <dbReference type="ARBA" id="ARBA00022806"/>
    </source>
</evidence>
<keyword evidence="1" id="KW-0547">Nucleotide-binding</keyword>
<evidence type="ECO:0000256" key="1">
    <source>
        <dbReference type="ARBA" id="ARBA00022741"/>
    </source>
</evidence>
<dbReference type="SMART" id="SM00490">
    <property type="entry name" value="HELICc"/>
    <property type="match status" value="1"/>
</dbReference>
<dbReference type="CDD" id="cd18791">
    <property type="entry name" value="SF2_C_RHA"/>
    <property type="match status" value="1"/>
</dbReference>
<name>A0ABD2LXA5_9BILA</name>
<dbReference type="InterPro" id="IPR007502">
    <property type="entry name" value="Helicase-assoc_dom"/>
</dbReference>
<dbReference type="Pfam" id="PF21010">
    <property type="entry name" value="HA2_C"/>
    <property type="match status" value="1"/>
</dbReference>
<dbReference type="Proteomes" id="UP001620626">
    <property type="component" value="Unassembled WGS sequence"/>
</dbReference>
<dbReference type="Gene3D" id="3.40.50.300">
    <property type="entry name" value="P-loop containing nucleotide triphosphate hydrolases"/>
    <property type="match status" value="1"/>
</dbReference>
<proteinExistence type="predicted"/>
<dbReference type="Gene3D" id="1.20.120.1080">
    <property type="match status" value="1"/>
</dbReference>
<dbReference type="SMART" id="SM00847">
    <property type="entry name" value="HA2"/>
    <property type="match status" value="1"/>
</dbReference>
<evidence type="ECO:0000313" key="7">
    <source>
        <dbReference type="Proteomes" id="UP001620626"/>
    </source>
</evidence>
<evidence type="ECO:0000259" key="5">
    <source>
        <dbReference type="PROSITE" id="PS51194"/>
    </source>
</evidence>
<keyword evidence="4" id="KW-0067">ATP-binding</keyword>
<feature type="domain" description="Helicase C-terminal" evidence="5">
    <location>
        <begin position="1"/>
        <end position="121"/>
    </location>
</feature>
<keyword evidence="2" id="KW-0378">Hydrolase</keyword>
<dbReference type="GO" id="GO:0005524">
    <property type="term" value="F:ATP binding"/>
    <property type="evidence" value="ECO:0007669"/>
    <property type="project" value="UniProtKB-KW"/>
</dbReference>
<dbReference type="PANTHER" id="PTHR18934:SF99">
    <property type="entry name" value="ATP-DEPENDENT RNA HELICASE DHX37-RELATED"/>
    <property type="match status" value="1"/>
</dbReference>
<dbReference type="PANTHER" id="PTHR18934">
    <property type="entry name" value="ATP-DEPENDENT RNA HELICASE"/>
    <property type="match status" value="1"/>
</dbReference>
<dbReference type="GO" id="GO:0016787">
    <property type="term" value="F:hydrolase activity"/>
    <property type="evidence" value="ECO:0007669"/>
    <property type="project" value="UniProtKB-KW"/>
</dbReference>
<gene>
    <name evidence="6" type="ORF">niasHT_007008</name>
</gene>
<dbReference type="EMBL" id="JBICBT010000228">
    <property type="protein sequence ID" value="KAL3119880.1"/>
    <property type="molecule type" value="Genomic_DNA"/>
</dbReference>
<comment type="caution">
    <text evidence="6">The sequence shown here is derived from an EMBL/GenBank/DDBJ whole genome shotgun (WGS) entry which is preliminary data.</text>
</comment>
<dbReference type="Pfam" id="PF07717">
    <property type="entry name" value="OB_NTP_bind"/>
    <property type="match status" value="1"/>
</dbReference>
<reference evidence="6 7" key="1">
    <citation type="submission" date="2024-10" db="EMBL/GenBank/DDBJ databases">
        <authorList>
            <person name="Kim D."/>
        </authorList>
    </citation>
    <scope>NUCLEOTIDE SEQUENCE [LARGE SCALE GENOMIC DNA]</scope>
    <source>
        <strain evidence="6">BH-2024</strain>
    </source>
</reference>
<evidence type="ECO:0000256" key="4">
    <source>
        <dbReference type="ARBA" id="ARBA00022840"/>
    </source>
</evidence>
<sequence>MQNEQQQILMETQQKDGPRRCIVATNVAETSMTIDGVVFVIDSGFCKRKMYNARSKLESLLVQRISRASATQRAGRAGRTQPGKCFRLYTEQCFKETMKEIVPEIKHTNLDSVILRLKKCGIDDIYQFHLIDAPLPDSIRHSIRLLTDLGALDNFGRITPLGEHINILPVDPPLARMMLESVKLRCTKEVICICAMLSAPKCFRRPRRRRNEADNAKVKFTDDRGDHLTLLRVYKAFAAIPTDQKDDKLRKDWCFENYLNYRSLQFADDVQNQLENIMRKRLHVEVVRSDNSPFPLYPFSILKALLAGSFMKLAFFRPASTGLFRRAQKGFYVTVESQMNSEATATGENDHRFLLHYSSVLFQGKTYIPSRPEWVLFNETIQHDEQGQQFLQTVSVVRPEWLAQVAPIYRSQISTASPEVDKLLKEREKGTISGIVEEFSNILQF</sequence>
<dbReference type="Pfam" id="PF04408">
    <property type="entry name" value="WHD_HA2"/>
    <property type="match status" value="1"/>
</dbReference>
<evidence type="ECO:0000313" key="6">
    <source>
        <dbReference type="EMBL" id="KAL3119880.1"/>
    </source>
</evidence>
<dbReference type="GO" id="GO:0004386">
    <property type="term" value="F:helicase activity"/>
    <property type="evidence" value="ECO:0007669"/>
    <property type="project" value="UniProtKB-KW"/>
</dbReference>
<organism evidence="6 7">
    <name type="scientific">Heterodera trifolii</name>
    <dbReference type="NCBI Taxonomy" id="157864"/>
    <lineage>
        <taxon>Eukaryota</taxon>
        <taxon>Metazoa</taxon>
        <taxon>Ecdysozoa</taxon>
        <taxon>Nematoda</taxon>
        <taxon>Chromadorea</taxon>
        <taxon>Rhabditida</taxon>
        <taxon>Tylenchina</taxon>
        <taxon>Tylenchomorpha</taxon>
        <taxon>Tylenchoidea</taxon>
        <taxon>Heteroderidae</taxon>
        <taxon>Heteroderinae</taxon>
        <taxon>Heterodera</taxon>
    </lineage>
</organism>
<keyword evidence="7" id="KW-1185">Reference proteome</keyword>
<dbReference type="AlphaFoldDB" id="A0ABD2LXA5"/>
<dbReference type="InterPro" id="IPR048333">
    <property type="entry name" value="HA2_WH"/>
</dbReference>